<dbReference type="Proteomes" id="UP000076083">
    <property type="component" value="Chromosome"/>
</dbReference>
<accession>A0A159ZUC9</accession>
<dbReference type="SUPFAM" id="SSF52540">
    <property type="entry name" value="P-loop containing nucleoside triphosphate hydrolases"/>
    <property type="match status" value="1"/>
</dbReference>
<dbReference type="AlphaFoldDB" id="A0A159ZUC9"/>
<gene>
    <name evidence="1" type="ORF">TK06_08785</name>
</gene>
<name>A0A159ZUC9_PSEFL</name>
<dbReference type="RefSeq" id="WP_063321758.1">
    <property type="nucleotide sequence ID" value="NZ_CP015225.1"/>
</dbReference>
<evidence type="ECO:0008006" key="3">
    <source>
        <dbReference type="Google" id="ProtNLM"/>
    </source>
</evidence>
<dbReference type="EMBL" id="CP015225">
    <property type="protein sequence ID" value="AMZ71195.1"/>
    <property type="molecule type" value="Genomic_DNA"/>
</dbReference>
<proteinExistence type="predicted"/>
<evidence type="ECO:0000313" key="2">
    <source>
        <dbReference type="Proteomes" id="UP000076083"/>
    </source>
</evidence>
<dbReference type="Gene3D" id="3.40.50.300">
    <property type="entry name" value="P-loop containing nucleotide triphosphate hydrolases"/>
    <property type="match status" value="1"/>
</dbReference>
<dbReference type="InterPro" id="IPR027417">
    <property type="entry name" value="P-loop_NTPase"/>
</dbReference>
<reference evidence="1 2" key="2">
    <citation type="journal article" date="2018" name="Nature">
        <title>Mutant phenotypes for thousands of bacterial genes of unknown function.</title>
        <authorList>
            <person name="Price M.N."/>
            <person name="Wetmore K.M."/>
            <person name="Waters R.J."/>
            <person name="Callaghan M."/>
            <person name="Ray J."/>
            <person name="Liu H."/>
            <person name="Kuehl J.V."/>
            <person name="Melnyk R.A."/>
            <person name="Lamson J.S."/>
            <person name="Suh Y."/>
            <person name="Carlson H.K."/>
            <person name="Esquivel Z."/>
            <person name="Sadeeshkumar H."/>
            <person name="Chakraborty R."/>
            <person name="Zane G.M."/>
            <person name="Rubin B.E."/>
            <person name="Wall J.D."/>
            <person name="Visel A."/>
            <person name="Bristow J."/>
            <person name="Blow M.J."/>
            <person name="Arkin A.P."/>
            <person name="Deutschbauer A.M."/>
        </authorList>
    </citation>
    <scope>NUCLEOTIDE SEQUENCE [LARGE SCALE GENOMIC DNA]</scope>
    <source>
        <strain evidence="1 2">FW300-N2E2</strain>
    </source>
</reference>
<protein>
    <recommendedName>
        <fullName evidence="3">AAA domain-containing protein</fullName>
    </recommendedName>
</protein>
<organism evidence="1 2">
    <name type="scientific">Pseudomonas fluorescens</name>
    <dbReference type="NCBI Taxonomy" id="294"/>
    <lineage>
        <taxon>Bacteria</taxon>
        <taxon>Pseudomonadati</taxon>
        <taxon>Pseudomonadota</taxon>
        <taxon>Gammaproteobacteria</taxon>
        <taxon>Pseudomonadales</taxon>
        <taxon>Pseudomonadaceae</taxon>
        <taxon>Pseudomonas</taxon>
    </lineage>
</organism>
<sequence length="489" mass="56312">MIRTILTGRKTLNLRSSALNLFDIDSISLLIGKNGSGKTRTLQEIAEAFGTRRNQSLDEPCKIILSTERLATPEQLNDWGILYYTPAQNRPSIRSTKNFINASKRPVENLNNLDRYSNILAAFGLDVELTATLRAEYRKIARLLAEALLKNRQFRTAAILDAFNFAELEERKRIFDNVSEFEASQSEYNLADSRYTEQFQTLVELLLRKLHQSATAHQVFACLAVVTQLLEKRQASIVLVISFLKTYLDFEFLPSLQDDPRLPELRQLAKMTEYLLRHEHFEPAPGSSSNVLIYTRPLITQEQRVRLERLEAFKLCRLGYPHISSGQWAIMQQIIALYESLKELRTRGFRKLLVMIDEGDAFLHLEWQRQYIYQINDFLSQCKEELQIDCLQLILASHSPLLATDVPREFVATFDSDEPQPSFGAPMQLVLNRSFGARSMGAFAIREINKTLHNAAQGLMTERDRYVRSIVEDPIISREIDYLLNKERS</sequence>
<reference evidence="2" key="1">
    <citation type="submission" date="2016-04" db="EMBL/GenBank/DDBJ databases">
        <authorList>
            <person name="Ray J."/>
            <person name="Price M."/>
            <person name="Deutschbauer A."/>
        </authorList>
    </citation>
    <scope>NUCLEOTIDE SEQUENCE [LARGE SCALE GENOMIC DNA]</scope>
    <source>
        <strain evidence="2">FW300-N2E2</strain>
    </source>
</reference>
<evidence type="ECO:0000313" key="1">
    <source>
        <dbReference type="EMBL" id="AMZ71195.1"/>
    </source>
</evidence>